<keyword evidence="5" id="KW-1185">Reference proteome</keyword>
<dbReference type="GO" id="GO:0046983">
    <property type="term" value="F:protein dimerization activity"/>
    <property type="evidence" value="ECO:0007669"/>
    <property type="project" value="InterPro"/>
</dbReference>
<evidence type="ECO:0008006" key="6">
    <source>
        <dbReference type="Google" id="ProtNLM"/>
    </source>
</evidence>
<dbReference type="PANTHER" id="PTHR23272:SF161">
    <property type="entry name" value="ZINC FINGER BED DOMAIN-CONTAINING PROTEIN RICESLEEPER 1-LIKE"/>
    <property type="match status" value="1"/>
</dbReference>
<dbReference type="SUPFAM" id="SSF53098">
    <property type="entry name" value="Ribonuclease H-like"/>
    <property type="match status" value="1"/>
</dbReference>
<proteinExistence type="predicted"/>
<comment type="caution">
    <text evidence="4">The sequence shown here is derived from an EMBL/GenBank/DDBJ whole genome shotgun (WGS) entry which is preliminary data.</text>
</comment>
<protein>
    <recommendedName>
        <fullName evidence="6">BED zinc finger</fullName>
    </recommendedName>
</protein>
<evidence type="ECO:0000259" key="2">
    <source>
        <dbReference type="Pfam" id="PF05699"/>
    </source>
</evidence>
<dbReference type="GO" id="GO:0003677">
    <property type="term" value="F:DNA binding"/>
    <property type="evidence" value="ECO:0007669"/>
    <property type="project" value="InterPro"/>
</dbReference>
<dbReference type="InterPro" id="IPR025525">
    <property type="entry name" value="hAT-like_transposase_RNase-H"/>
</dbReference>
<evidence type="ECO:0000259" key="3">
    <source>
        <dbReference type="Pfam" id="PF14372"/>
    </source>
</evidence>
<sequence>MKDWPNGGLLLDGVHLHIRCCAHIVNLIVTDGLKELHSSVKNIREVVMYVRSSPQRLKMFKCCIEKDKIDCKGLVVLDVPTRWNSTYMMLEGALKFKKAFARLEDEDGHLCATLHATCHTTFHDLFAIDCELAELSIIDNPLLSNMAQNMKLKYDKYWRSLDNLNQFLLVAVVLDPRYKLDNLSMHIAELYVEDDGYVVTKTATVKALLFKLYGLYEACFVSNPTQSGSSCSTPSMVSNQTQSSSSQSAIFGGDKKKTMKEKWKKRQEDKEAVVLSHEIDRYLSDVAEQDVEEFDILNWWRVNASKYLVLATIAWDVLAIPVSTVASESTFSTGGRTLNSFRSSLSPAVFEALICTQNWLKSTSISLEVEPTIEEMEFYETIESEMKKSNAMGPLHVSYD</sequence>
<dbReference type="EMBL" id="JAJFAZ020000008">
    <property type="protein sequence ID" value="KAI5313590.1"/>
    <property type="molecule type" value="Genomic_DNA"/>
</dbReference>
<dbReference type="Proteomes" id="UP001054821">
    <property type="component" value="Chromosome 8"/>
</dbReference>
<evidence type="ECO:0000313" key="5">
    <source>
        <dbReference type="Proteomes" id="UP001054821"/>
    </source>
</evidence>
<reference evidence="4 5" key="1">
    <citation type="journal article" date="2022" name="G3 (Bethesda)">
        <title>Whole-genome sequence and methylome profiling of the almond [Prunus dulcis (Mill.) D.A. Webb] cultivar 'Nonpareil'.</title>
        <authorList>
            <person name="D'Amico-Willman K.M."/>
            <person name="Ouma W.Z."/>
            <person name="Meulia T."/>
            <person name="Sideli G.M."/>
            <person name="Gradziel T.M."/>
            <person name="Fresnedo-Ramirez J."/>
        </authorList>
    </citation>
    <scope>NUCLEOTIDE SEQUENCE [LARGE SCALE GENOMIC DNA]</scope>
    <source>
        <strain evidence="4">Clone GOH B32 T37-40</strain>
    </source>
</reference>
<organism evidence="4 5">
    <name type="scientific">Prunus dulcis</name>
    <name type="common">Almond</name>
    <name type="synonym">Amygdalus dulcis</name>
    <dbReference type="NCBI Taxonomy" id="3755"/>
    <lineage>
        <taxon>Eukaryota</taxon>
        <taxon>Viridiplantae</taxon>
        <taxon>Streptophyta</taxon>
        <taxon>Embryophyta</taxon>
        <taxon>Tracheophyta</taxon>
        <taxon>Spermatophyta</taxon>
        <taxon>Magnoliopsida</taxon>
        <taxon>eudicotyledons</taxon>
        <taxon>Gunneridae</taxon>
        <taxon>Pentapetalae</taxon>
        <taxon>rosids</taxon>
        <taxon>fabids</taxon>
        <taxon>Rosales</taxon>
        <taxon>Rosaceae</taxon>
        <taxon>Amygdaloideae</taxon>
        <taxon>Amygdaleae</taxon>
        <taxon>Prunus</taxon>
    </lineage>
</organism>
<feature type="domain" description="HAT C-terminal dimerisation" evidence="2">
    <location>
        <begin position="278"/>
        <end position="360"/>
    </location>
</feature>
<feature type="compositionally biased region" description="Low complexity" evidence="1">
    <location>
        <begin position="235"/>
        <end position="248"/>
    </location>
</feature>
<dbReference type="AlphaFoldDB" id="A0AAD4UV63"/>
<feature type="domain" description="hAT-like transposase RNase-H fold" evidence="3">
    <location>
        <begin position="113"/>
        <end position="213"/>
    </location>
</feature>
<dbReference type="InterPro" id="IPR012337">
    <property type="entry name" value="RNaseH-like_sf"/>
</dbReference>
<dbReference type="Pfam" id="PF05699">
    <property type="entry name" value="Dimer_Tnp_hAT"/>
    <property type="match status" value="1"/>
</dbReference>
<evidence type="ECO:0000313" key="4">
    <source>
        <dbReference type="EMBL" id="KAI5313590.1"/>
    </source>
</evidence>
<dbReference type="InterPro" id="IPR008906">
    <property type="entry name" value="HATC_C_dom"/>
</dbReference>
<gene>
    <name evidence="4" type="ORF">L3X38_042766</name>
</gene>
<dbReference type="Pfam" id="PF14372">
    <property type="entry name" value="hAT-like_RNase-H"/>
    <property type="match status" value="1"/>
</dbReference>
<dbReference type="PANTHER" id="PTHR23272">
    <property type="entry name" value="BED FINGER-RELATED"/>
    <property type="match status" value="1"/>
</dbReference>
<evidence type="ECO:0000256" key="1">
    <source>
        <dbReference type="SAM" id="MobiDB-lite"/>
    </source>
</evidence>
<accession>A0AAD4UV63</accession>
<name>A0AAD4UV63_PRUDU</name>
<feature type="region of interest" description="Disordered" evidence="1">
    <location>
        <begin position="231"/>
        <end position="251"/>
    </location>
</feature>